<evidence type="ECO:0000256" key="8">
    <source>
        <dbReference type="ARBA" id="ARBA00023004"/>
    </source>
</evidence>
<dbReference type="SFLD" id="SFLDG01168">
    <property type="entry name" value="Ferric_reductase_subgroup_(FRE"/>
    <property type="match status" value="1"/>
</dbReference>
<dbReference type="SUPFAM" id="SSF52343">
    <property type="entry name" value="Ferredoxin reductase-like, C-terminal NADP-linked domain"/>
    <property type="match status" value="1"/>
</dbReference>
<feature type="transmembrane region" description="Helical" evidence="11">
    <location>
        <begin position="53"/>
        <end position="75"/>
    </location>
</feature>
<keyword evidence="14" id="KW-1185">Reference proteome</keyword>
<keyword evidence="4" id="KW-0479">Metal-binding</keyword>
<dbReference type="CDD" id="cd06186">
    <property type="entry name" value="NOX_Duox_like_FAD_NADP"/>
    <property type="match status" value="1"/>
</dbReference>
<evidence type="ECO:0000256" key="2">
    <source>
        <dbReference type="ARBA" id="ARBA00022617"/>
    </source>
</evidence>
<dbReference type="GO" id="GO:0046872">
    <property type="term" value="F:metal ion binding"/>
    <property type="evidence" value="ECO:0007669"/>
    <property type="project" value="UniProtKB-KW"/>
</dbReference>
<sequence length="560" mass="64112">MSFTTSLTGRERSRWPPLTRMLMSGEMSDERPRALTRKEKFDVWMVNEGYRRFFVFAFMILHVFVFTFGMMHYSLKDTSIGSRAQFGFTFPVARSAALVLHVDVAFILFPVCRNLISMARRTPLNDVIPFDKNITFHKLVAWSIVFFSWVHTVAHWNNLARFSAGNNLGFMGFILANLATGPGWSGYVMLIALMAIAFTAAEKARRANFERFWYTHHLFIVFFVFWSIHGAFCMIKPDFAPFCDGIGVFWEYWMYGGFAYLGERIAREVRGRHKTYISKVIQHPSNVCEIQIKKEHAKTRAGQYIFMCCPEVSIWQYHPFTLTSAPEEDYISIHMRMVGDFTRAVGKALGCNIDKKPAGEKGEKGGSSEEIALRQILPRVYIDGPFGSASEDVFKFEVAVLVGAGIGVTPFASILKSIWYRMNYPQGRTRLRKVYFFWICRDFGSFEWFRSLLLAIEAQDIDDHIEIHTYLTAKIKADDATNIMINDANAEQDAITGLRAPTNFGRPNWDMIFKSIRKIHSPAEAGVFFCGPKGLGSTLHVKCNMYSQPGFNFVWGKENF</sequence>
<dbReference type="GO" id="GO:0006811">
    <property type="term" value="P:monoatomic ion transport"/>
    <property type="evidence" value="ECO:0007669"/>
    <property type="project" value="UniProtKB-KW"/>
</dbReference>
<evidence type="ECO:0000313" key="14">
    <source>
        <dbReference type="Proteomes" id="UP000663193"/>
    </source>
</evidence>
<dbReference type="PANTHER" id="PTHR11972">
    <property type="entry name" value="NADPH OXIDASE"/>
    <property type="match status" value="1"/>
</dbReference>
<feature type="domain" description="FAD-binding FR-type" evidence="12">
    <location>
        <begin position="270"/>
        <end position="392"/>
    </location>
</feature>
<feature type="transmembrane region" description="Helical" evidence="11">
    <location>
        <begin position="136"/>
        <end position="154"/>
    </location>
</feature>
<evidence type="ECO:0000256" key="4">
    <source>
        <dbReference type="ARBA" id="ARBA00022723"/>
    </source>
</evidence>
<dbReference type="Pfam" id="PF08030">
    <property type="entry name" value="NAD_binding_6"/>
    <property type="match status" value="1"/>
</dbReference>
<keyword evidence="9" id="KW-0406">Ion transport</keyword>
<comment type="subcellular location">
    <subcellularLocation>
        <location evidence="1">Membrane</location>
        <topology evidence="1">Multi-pass membrane protein</topology>
    </subcellularLocation>
</comment>
<evidence type="ECO:0000256" key="11">
    <source>
        <dbReference type="SAM" id="Phobius"/>
    </source>
</evidence>
<dbReference type="InterPro" id="IPR050369">
    <property type="entry name" value="RBOH/FRE"/>
</dbReference>
<dbReference type="Pfam" id="PF01794">
    <property type="entry name" value="Ferric_reduct"/>
    <property type="match status" value="1"/>
</dbReference>
<dbReference type="AlphaFoldDB" id="A0A7U2I6V2"/>
<evidence type="ECO:0000256" key="5">
    <source>
        <dbReference type="ARBA" id="ARBA00022982"/>
    </source>
</evidence>
<dbReference type="Proteomes" id="UP000663193">
    <property type="component" value="Chromosome 12"/>
</dbReference>
<evidence type="ECO:0000256" key="10">
    <source>
        <dbReference type="ARBA" id="ARBA00023136"/>
    </source>
</evidence>
<name>A0A7U2I6V2_PHANO</name>
<organism evidence="13 14">
    <name type="scientific">Phaeosphaeria nodorum (strain SN15 / ATCC MYA-4574 / FGSC 10173)</name>
    <name type="common">Glume blotch fungus</name>
    <name type="synonym">Parastagonospora nodorum</name>
    <dbReference type="NCBI Taxonomy" id="321614"/>
    <lineage>
        <taxon>Eukaryota</taxon>
        <taxon>Fungi</taxon>
        <taxon>Dikarya</taxon>
        <taxon>Ascomycota</taxon>
        <taxon>Pezizomycotina</taxon>
        <taxon>Dothideomycetes</taxon>
        <taxon>Pleosporomycetidae</taxon>
        <taxon>Pleosporales</taxon>
        <taxon>Pleosporineae</taxon>
        <taxon>Phaeosphaeriaceae</taxon>
        <taxon>Parastagonospora</taxon>
    </lineage>
</organism>
<dbReference type="PANTHER" id="PTHR11972:SF153">
    <property type="entry name" value="SUPEROXIDE-GENERATING NADPH OXIDASE HEAVY CHAIN SUBUNIT A"/>
    <property type="match status" value="1"/>
</dbReference>
<dbReference type="GO" id="GO:0016020">
    <property type="term" value="C:membrane"/>
    <property type="evidence" value="ECO:0007669"/>
    <property type="project" value="UniProtKB-SubCell"/>
</dbReference>
<keyword evidence="7" id="KW-0560">Oxidoreductase</keyword>
<protein>
    <recommendedName>
        <fullName evidence="12">FAD-binding FR-type domain-containing protein</fullName>
    </recommendedName>
</protein>
<keyword evidence="8" id="KW-0408">Iron</keyword>
<dbReference type="OrthoDB" id="167398at2759"/>
<gene>
    <name evidence="13" type="ORF">JI435_122600</name>
</gene>
<dbReference type="FunFam" id="2.40.30.10:FF:000103">
    <property type="entry name" value="NADPH oxidase 2"/>
    <property type="match status" value="1"/>
</dbReference>
<feature type="transmembrane region" description="Helical" evidence="11">
    <location>
        <begin position="174"/>
        <end position="200"/>
    </location>
</feature>
<evidence type="ECO:0000313" key="13">
    <source>
        <dbReference type="EMBL" id="QRD01623.1"/>
    </source>
</evidence>
<dbReference type="Gene3D" id="3.40.50.80">
    <property type="entry name" value="Nucleotide-binding domain of ferredoxin-NADP reductase (FNR) module"/>
    <property type="match status" value="1"/>
</dbReference>
<evidence type="ECO:0000256" key="3">
    <source>
        <dbReference type="ARBA" id="ARBA00022692"/>
    </source>
</evidence>
<keyword evidence="6 11" id="KW-1133">Transmembrane helix</keyword>
<dbReference type="Gene3D" id="2.40.30.10">
    <property type="entry name" value="Translation factors"/>
    <property type="match status" value="1"/>
</dbReference>
<dbReference type="InterPro" id="IPR013130">
    <property type="entry name" value="Fe3_Rdtase_TM_dom"/>
</dbReference>
<dbReference type="VEuPathDB" id="FungiDB:JI435_122600"/>
<evidence type="ECO:0000256" key="6">
    <source>
        <dbReference type="ARBA" id="ARBA00022989"/>
    </source>
</evidence>
<dbReference type="Pfam" id="PF08022">
    <property type="entry name" value="FAD_binding_8"/>
    <property type="match status" value="1"/>
</dbReference>
<dbReference type="EMBL" id="CP069034">
    <property type="protein sequence ID" value="QRD01623.1"/>
    <property type="molecule type" value="Genomic_DNA"/>
</dbReference>
<keyword evidence="2" id="KW-0349">Heme</keyword>
<dbReference type="InterPro" id="IPR017938">
    <property type="entry name" value="Riboflavin_synthase-like_b-brl"/>
</dbReference>
<evidence type="ECO:0000256" key="9">
    <source>
        <dbReference type="ARBA" id="ARBA00023065"/>
    </source>
</evidence>
<evidence type="ECO:0000256" key="1">
    <source>
        <dbReference type="ARBA" id="ARBA00004141"/>
    </source>
</evidence>
<evidence type="ECO:0000256" key="7">
    <source>
        <dbReference type="ARBA" id="ARBA00023002"/>
    </source>
</evidence>
<dbReference type="SFLD" id="SFLDS00052">
    <property type="entry name" value="Ferric_Reductase_Domain"/>
    <property type="match status" value="1"/>
</dbReference>
<reference evidence="14" key="1">
    <citation type="journal article" date="2021" name="BMC Genomics">
        <title>Chromosome-level genome assembly and manually-curated proteome of model necrotroph Parastagonospora nodorum Sn15 reveals a genome-wide trove of candidate effector homologs, and redundancy of virulence-related functions within an accessory chromosome.</title>
        <authorList>
            <person name="Bertazzoni S."/>
            <person name="Jones D.A.B."/>
            <person name="Phan H.T."/>
            <person name="Tan K.-C."/>
            <person name="Hane J.K."/>
        </authorList>
    </citation>
    <scope>NUCLEOTIDE SEQUENCE [LARGE SCALE GENOMIC DNA]</scope>
    <source>
        <strain evidence="14">SN15 / ATCC MYA-4574 / FGSC 10173)</strain>
    </source>
</reference>
<feature type="transmembrane region" description="Helical" evidence="11">
    <location>
        <begin position="212"/>
        <end position="232"/>
    </location>
</feature>
<dbReference type="InterPro" id="IPR017927">
    <property type="entry name" value="FAD-bd_FR_type"/>
</dbReference>
<proteinExistence type="predicted"/>
<keyword evidence="5" id="KW-0249">Electron transport</keyword>
<accession>A0A7U2I6V2</accession>
<dbReference type="SFLD" id="SFLDG01169">
    <property type="entry name" value="NADPH_oxidase_subgroup_(NOX)"/>
    <property type="match status" value="1"/>
</dbReference>
<dbReference type="GO" id="GO:0016491">
    <property type="term" value="F:oxidoreductase activity"/>
    <property type="evidence" value="ECO:0007669"/>
    <property type="project" value="UniProtKB-KW"/>
</dbReference>
<keyword evidence="3 11" id="KW-0812">Transmembrane</keyword>
<dbReference type="InterPro" id="IPR013121">
    <property type="entry name" value="Fe_red_NAD-bd_6"/>
</dbReference>
<dbReference type="InterPro" id="IPR039261">
    <property type="entry name" value="FNR_nucleotide-bd"/>
</dbReference>
<dbReference type="InterPro" id="IPR013112">
    <property type="entry name" value="FAD-bd_8"/>
</dbReference>
<dbReference type="PROSITE" id="PS51384">
    <property type="entry name" value="FAD_FR"/>
    <property type="match status" value="1"/>
</dbReference>
<keyword evidence="10 11" id="KW-0472">Membrane</keyword>
<dbReference type="SUPFAM" id="SSF63380">
    <property type="entry name" value="Riboflavin synthase domain-like"/>
    <property type="match status" value="1"/>
</dbReference>
<evidence type="ECO:0000259" key="12">
    <source>
        <dbReference type="PROSITE" id="PS51384"/>
    </source>
</evidence>
<keyword evidence="9" id="KW-0813">Transport</keyword>
<dbReference type="FunFam" id="3.40.50.80:FF:000004">
    <property type="entry name" value="NADPH oxidase isoform 2"/>
    <property type="match status" value="1"/>
</dbReference>
<feature type="transmembrane region" description="Helical" evidence="11">
    <location>
        <begin position="95"/>
        <end position="116"/>
    </location>
</feature>